<evidence type="ECO:0000313" key="2">
    <source>
        <dbReference type="EMBL" id="RDU95412.1"/>
    </source>
</evidence>
<protein>
    <submittedName>
        <fullName evidence="2">DUF3800 domain-containing protein</fullName>
    </submittedName>
</protein>
<evidence type="ECO:0000256" key="1">
    <source>
        <dbReference type="SAM" id="MobiDB-lite"/>
    </source>
</evidence>
<dbReference type="EMBL" id="QRGA01000020">
    <property type="protein sequence ID" value="RDU95412.1"/>
    <property type="molecule type" value="Genomic_DNA"/>
</dbReference>
<dbReference type="Proteomes" id="UP000256838">
    <property type="component" value="Unassembled WGS sequence"/>
</dbReference>
<dbReference type="Pfam" id="PF12686">
    <property type="entry name" value="DUF3800"/>
    <property type="match status" value="1"/>
</dbReference>
<dbReference type="AlphaFoldDB" id="A0A3D8JRJ8"/>
<sequence>MTYICYIDEAGNSASLPSGNTDNQPVLVIAGLIVQQDALSDITREFLGLKRKYFPGSFKSAHLLDDVREEIKGADLRSAIRKKAHKATTQLRFIDETLDLLESYECRILADIWVKGIGVEFKARETYTQSVQHACRSFQAFLDSKDGRGFMIADFRTTQLNDQVAHSIFTQKYRAKGDPFSRILELPTFGVSNNHVGLQITDVLCTALLFPMASSVYCFRHVTGVHVNARDLVVRRRYAKRVRNLQFRAGAYWSISVWDKLKKRTSAELFVVPPVPAASSAPVQRAIQPTVGQNAKQTARSTPVGSFGLLLQEVLKKGTAQTNNAVPSAIIPPADGPLPTDDADTRANPLR</sequence>
<accession>A0A3D8JRJ8</accession>
<evidence type="ECO:0000313" key="3">
    <source>
        <dbReference type="Proteomes" id="UP000256838"/>
    </source>
</evidence>
<dbReference type="InterPro" id="IPR024524">
    <property type="entry name" value="DUF3800"/>
</dbReference>
<feature type="region of interest" description="Disordered" evidence="1">
    <location>
        <begin position="326"/>
        <end position="351"/>
    </location>
</feature>
<organism evidence="2 3">
    <name type="scientific">Trinickia dinghuensis</name>
    <dbReference type="NCBI Taxonomy" id="2291023"/>
    <lineage>
        <taxon>Bacteria</taxon>
        <taxon>Pseudomonadati</taxon>
        <taxon>Pseudomonadota</taxon>
        <taxon>Betaproteobacteria</taxon>
        <taxon>Burkholderiales</taxon>
        <taxon>Burkholderiaceae</taxon>
        <taxon>Trinickia</taxon>
    </lineage>
</organism>
<proteinExistence type="predicted"/>
<dbReference type="OrthoDB" id="9800818at2"/>
<keyword evidence="3" id="KW-1185">Reference proteome</keyword>
<reference evidence="2 3" key="1">
    <citation type="submission" date="2018-08" db="EMBL/GenBank/DDBJ databases">
        <title>Paraburkholderia sp. DHOM06 isolated from forest soil.</title>
        <authorList>
            <person name="Gao Z.-H."/>
            <person name="Qiu L.-H."/>
        </authorList>
    </citation>
    <scope>NUCLEOTIDE SEQUENCE [LARGE SCALE GENOMIC DNA]</scope>
    <source>
        <strain evidence="2 3">DHOM06</strain>
    </source>
</reference>
<comment type="caution">
    <text evidence="2">The sequence shown here is derived from an EMBL/GenBank/DDBJ whole genome shotgun (WGS) entry which is preliminary data.</text>
</comment>
<name>A0A3D8JRJ8_9BURK</name>
<gene>
    <name evidence="2" type="ORF">DWV00_29615</name>
</gene>